<keyword evidence="6" id="KW-0472">Membrane</keyword>
<comment type="caution">
    <text evidence="10">The sequence shown here is derived from an EMBL/GenBank/DDBJ whole genome shotgun (WGS) entry which is preliminary data.</text>
</comment>
<keyword evidence="5" id="KW-1133">Transmembrane helix</keyword>
<keyword evidence="11" id="KW-1185">Reference proteome</keyword>
<feature type="compositionally biased region" description="Basic and acidic residues" evidence="8">
    <location>
        <begin position="122"/>
        <end position="133"/>
    </location>
</feature>
<keyword evidence="4" id="KW-0812">Transmembrane</keyword>
<evidence type="ECO:0000313" key="11">
    <source>
        <dbReference type="Proteomes" id="UP001501734"/>
    </source>
</evidence>
<feature type="coiled-coil region" evidence="7">
    <location>
        <begin position="74"/>
        <end position="101"/>
    </location>
</feature>
<evidence type="ECO:0000259" key="9">
    <source>
        <dbReference type="Pfam" id="PF04239"/>
    </source>
</evidence>
<dbReference type="Pfam" id="PF04239">
    <property type="entry name" value="DUF421"/>
    <property type="match status" value="1"/>
</dbReference>
<evidence type="ECO:0000256" key="1">
    <source>
        <dbReference type="ARBA" id="ARBA00004651"/>
    </source>
</evidence>
<dbReference type="EMBL" id="BAABDL010000024">
    <property type="protein sequence ID" value="GAA4061204.1"/>
    <property type="molecule type" value="Genomic_DNA"/>
</dbReference>
<feature type="domain" description="YetF C-terminal" evidence="9">
    <location>
        <begin position="10"/>
        <end position="85"/>
    </location>
</feature>
<evidence type="ECO:0000256" key="2">
    <source>
        <dbReference type="ARBA" id="ARBA00006448"/>
    </source>
</evidence>
<dbReference type="Proteomes" id="UP001501734">
    <property type="component" value="Unassembled WGS sequence"/>
</dbReference>
<accession>A0ABP7V7I2</accession>
<dbReference type="Gene3D" id="3.30.240.20">
    <property type="entry name" value="bsu07140 like domains"/>
    <property type="match status" value="1"/>
</dbReference>
<keyword evidence="3" id="KW-1003">Cell membrane</keyword>
<protein>
    <recommendedName>
        <fullName evidence="9">YetF C-terminal domain-containing protein</fullName>
    </recommendedName>
</protein>
<comment type="similarity">
    <text evidence="2">Belongs to the UPF0702 family.</text>
</comment>
<feature type="region of interest" description="Disordered" evidence="8">
    <location>
        <begin position="107"/>
        <end position="133"/>
    </location>
</feature>
<name>A0ABP7V7I2_9BACI</name>
<keyword evidence="7" id="KW-0175">Coiled coil</keyword>
<evidence type="ECO:0000313" key="10">
    <source>
        <dbReference type="EMBL" id="GAA4061204.1"/>
    </source>
</evidence>
<dbReference type="PANTHER" id="PTHR34582">
    <property type="entry name" value="UPF0702 TRANSMEMBRANE PROTEIN YCAP"/>
    <property type="match status" value="1"/>
</dbReference>
<evidence type="ECO:0000256" key="5">
    <source>
        <dbReference type="ARBA" id="ARBA00022989"/>
    </source>
</evidence>
<dbReference type="InterPro" id="IPR007353">
    <property type="entry name" value="DUF421"/>
</dbReference>
<dbReference type="InterPro" id="IPR023090">
    <property type="entry name" value="UPF0702_alpha/beta_dom_sf"/>
</dbReference>
<organism evidence="10 11">
    <name type="scientific">Amphibacillus indicireducens</name>
    <dbReference type="NCBI Taxonomy" id="1076330"/>
    <lineage>
        <taxon>Bacteria</taxon>
        <taxon>Bacillati</taxon>
        <taxon>Bacillota</taxon>
        <taxon>Bacilli</taxon>
        <taxon>Bacillales</taxon>
        <taxon>Bacillaceae</taxon>
        <taxon>Amphibacillus</taxon>
    </lineage>
</organism>
<sequence>MIATEYIEMKFDLTETISTGKAKIVIENGQLNIANLKKLRMSVDRLETRLRQSGITSIEDVKHATIEFSGLLGYELQEDKQAATKAEIKELLDEITHLKQALGVMMKPAKQERQSSNIFTEVKNKQFEGENEP</sequence>
<gene>
    <name evidence="10" type="ORF">GCM10022410_05320</name>
</gene>
<evidence type="ECO:0000256" key="3">
    <source>
        <dbReference type="ARBA" id="ARBA00022475"/>
    </source>
</evidence>
<dbReference type="PANTHER" id="PTHR34582:SF2">
    <property type="entry name" value="UPF0702 TRANSMEMBRANE PROTEIN YDFR"/>
    <property type="match status" value="1"/>
</dbReference>
<proteinExistence type="inferred from homology"/>
<evidence type="ECO:0000256" key="8">
    <source>
        <dbReference type="SAM" id="MobiDB-lite"/>
    </source>
</evidence>
<evidence type="ECO:0000256" key="6">
    <source>
        <dbReference type="ARBA" id="ARBA00023136"/>
    </source>
</evidence>
<comment type="subcellular location">
    <subcellularLocation>
        <location evidence="1">Cell membrane</location>
        <topology evidence="1">Multi-pass membrane protein</topology>
    </subcellularLocation>
</comment>
<evidence type="ECO:0000256" key="7">
    <source>
        <dbReference type="SAM" id="Coils"/>
    </source>
</evidence>
<evidence type="ECO:0000256" key="4">
    <source>
        <dbReference type="ARBA" id="ARBA00022692"/>
    </source>
</evidence>
<reference evidence="11" key="1">
    <citation type="journal article" date="2019" name="Int. J. Syst. Evol. Microbiol.">
        <title>The Global Catalogue of Microorganisms (GCM) 10K type strain sequencing project: providing services to taxonomists for standard genome sequencing and annotation.</title>
        <authorList>
            <consortium name="The Broad Institute Genomics Platform"/>
            <consortium name="The Broad Institute Genome Sequencing Center for Infectious Disease"/>
            <person name="Wu L."/>
            <person name="Ma J."/>
        </authorList>
    </citation>
    <scope>NUCLEOTIDE SEQUENCE [LARGE SCALE GENOMIC DNA]</scope>
    <source>
        <strain evidence="11">JCM 17250</strain>
    </source>
</reference>